<reference evidence="3" key="1">
    <citation type="journal article" date="2019" name="Int. J. Syst. Evol. Microbiol.">
        <title>The Global Catalogue of Microorganisms (GCM) 10K type strain sequencing project: providing services to taxonomists for standard genome sequencing and annotation.</title>
        <authorList>
            <consortium name="The Broad Institute Genomics Platform"/>
            <consortium name="The Broad Institute Genome Sequencing Center for Infectious Disease"/>
            <person name="Wu L."/>
            <person name="Ma J."/>
        </authorList>
    </citation>
    <scope>NUCLEOTIDE SEQUENCE [LARGE SCALE GENOMIC DNA]</scope>
    <source>
        <strain evidence="3">JCM 19212</strain>
    </source>
</reference>
<organism evidence="2 3">
    <name type="scientific">Lysobacter panacisoli</name>
    <dbReference type="NCBI Taxonomy" id="1255263"/>
    <lineage>
        <taxon>Bacteria</taxon>
        <taxon>Pseudomonadati</taxon>
        <taxon>Pseudomonadota</taxon>
        <taxon>Gammaproteobacteria</taxon>
        <taxon>Lysobacterales</taxon>
        <taxon>Lysobacteraceae</taxon>
        <taxon>Lysobacter</taxon>
    </lineage>
</organism>
<evidence type="ECO:0000313" key="3">
    <source>
        <dbReference type="Proteomes" id="UP001501083"/>
    </source>
</evidence>
<dbReference type="RefSeq" id="WP_158982122.1">
    <property type="nucleotide sequence ID" value="NZ_BAABKY010000004.1"/>
</dbReference>
<keyword evidence="2" id="KW-0489">Methyltransferase</keyword>
<dbReference type="Pfam" id="PF13649">
    <property type="entry name" value="Methyltransf_25"/>
    <property type="match status" value="1"/>
</dbReference>
<evidence type="ECO:0000313" key="2">
    <source>
        <dbReference type="EMBL" id="GAA5079933.1"/>
    </source>
</evidence>
<evidence type="ECO:0000259" key="1">
    <source>
        <dbReference type="Pfam" id="PF13649"/>
    </source>
</evidence>
<sequence>MKRRGHRWKRHRLHGAWTFFRQWLRNPLRTAAVAPSGRELAAAMIAELPDDAQRVIELGGGTGAITRALLARGIHGRDLLVVGLSEELHAHLHARFPQVRVARGDARDLPGIAMRCGFLRDGPVDAIVSGLGFLSMNYAEQQDMLRAAFACLKPGAPFIQFTYGARAPVLEEVARDLRLNVRKGAFVLRNVPPATVFVYRAT</sequence>
<keyword evidence="2" id="KW-0808">Transferase</keyword>
<dbReference type="SUPFAM" id="SSF53335">
    <property type="entry name" value="S-adenosyl-L-methionine-dependent methyltransferases"/>
    <property type="match status" value="1"/>
</dbReference>
<dbReference type="GO" id="GO:0032259">
    <property type="term" value="P:methylation"/>
    <property type="evidence" value="ECO:0007669"/>
    <property type="project" value="UniProtKB-KW"/>
</dbReference>
<feature type="domain" description="Methyltransferase" evidence="1">
    <location>
        <begin position="55"/>
        <end position="155"/>
    </location>
</feature>
<name>A0ABP9LJM3_9GAMM</name>
<dbReference type="InterPro" id="IPR029063">
    <property type="entry name" value="SAM-dependent_MTases_sf"/>
</dbReference>
<keyword evidence="3" id="KW-1185">Reference proteome</keyword>
<dbReference type="Proteomes" id="UP001501083">
    <property type="component" value="Unassembled WGS sequence"/>
</dbReference>
<protein>
    <submittedName>
        <fullName evidence="2">Methyltransferase domain-containing protein</fullName>
    </submittedName>
</protein>
<proteinExistence type="predicted"/>
<dbReference type="Gene3D" id="3.40.50.150">
    <property type="entry name" value="Vaccinia Virus protein VP39"/>
    <property type="match status" value="1"/>
</dbReference>
<dbReference type="GO" id="GO:0008168">
    <property type="term" value="F:methyltransferase activity"/>
    <property type="evidence" value="ECO:0007669"/>
    <property type="project" value="UniProtKB-KW"/>
</dbReference>
<dbReference type="CDD" id="cd02440">
    <property type="entry name" value="AdoMet_MTases"/>
    <property type="match status" value="1"/>
</dbReference>
<comment type="caution">
    <text evidence="2">The sequence shown here is derived from an EMBL/GenBank/DDBJ whole genome shotgun (WGS) entry which is preliminary data.</text>
</comment>
<dbReference type="EMBL" id="BAABKY010000004">
    <property type="protein sequence ID" value="GAA5079933.1"/>
    <property type="molecule type" value="Genomic_DNA"/>
</dbReference>
<gene>
    <name evidence="2" type="ORF">GCM10025759_28640</name>
</gene>
<accession>A0ABP9LJM3</accession>
<dbReference type="InterPro" id="IPR041698">
    <property type="entry name" value="Methyltransf_25"/>
</dbReference>